<comment type="caution">
    <text evidence="2">The sequence shown here is derived from an EMBL/GenBank/DDBJ whole genome shotgun (WGS) entry which is preliminary data.</text>
</comment>
<dbReference type="InterPro" id="IPR023606">
    <property type="entry name" value="CoA-Trfase_III_dom_1_sf"/>
</dbReference>
<evidence type="ECO:0000313" key="2">
    <source>
        <dbReference type="EMBL" id="PKW15003.1"/>
    </source>
</evidence>
<evidence type="ECO:0000313" key="3">
    <source>
        <dbReference type="Proteomes" id="UP000233786"/>
    </source>
</evidence>
<dbReference type="Pfam" id="PF02515">
    <property type="entry name" value="CoA_transf_3"/>
    <property type="match status" value="1"/>
</dbReference>
<sequence>MSHCRDDDPPAPLRGLRVVDTTDGRAGMCGRHLAGLGAEVARVEPRARAGTGTRDGLAGMAVSASGRPPTTPGSSA</sequence>
<dbReference type="SUPFAM" id="SSF89796">
    <property type="entry name" value="CoA-transferase family III (CaiB/BaiF)"/>
    <property type="match status" value="1"/>
</dbReference>
<dbReference type="Proteomes" id="UP000233786">
    <property type="component" value="Unassembled WGS sequence"/>
</dbReference>
<dbReference type="EMBL" id="PJNB01000001">
    <property type="protein sequence ID" value="PKW15003.1"/>
    <property type="molecule type" value="Genomic_DNA"/>
</dbReference>
<keyword evidence="2" id="KW-0808">Transferase</keyword>
<organism evidence="2 3">
    <name type="scientific">Saccharopolyspora spinosa</name>
    <dbReference type="NCBI Taxonomy" id="60894"/>
    <lineage>
        <taxon>Bacteria</taxon>
        <taxon>Bacillati</taxon>
        <taxon>Actinomycetota</taxon>
        <taxon>Actinomycetes</taxon>
        <taxon>Pseudonocardiales</taxon>
        <taxon>Pseudonocardiaceae</taxon>
        <taxon>Saccharopolyspora</taxon>
    </lineage>
</organism>
<protein>
    <submittedName>
        <fullName evidence="2">CoA transferase family III</fullName>
    </submittedName>
</protein>
<dbReference type="Gene3D" id="3.40.50.10540">
    <property type="entry name" value="Crotonobetainyl-coa:carnitine coa-transferase, domain 1"/>
    <property type="match status" value="1"/>
</dbReference>
<reference evidence="2" key="1">
    <citation type="submission" date="2017-12" db="EMBL/GenBank/DDBJ databases">
        <title>Sequencing the genomes of 1000 Actinobacteria strains.</title>
        <authorList>
            <person name="Klenk H.-P."/>
        </authorList>
    </citation>
    <scope>NUCLEOTIDE SEQUENCE [LARGE SCALE GENOMIC DNA]</scope>
    <source>
        <strain evidence="2">DSM 44228</strain>
    </source>
</reference>
<keyword evidence="3" id="KW-1185">Reference proteome</keyword>
<dbReference type="GO" id="GO:0016740">
    <property type="term" value="F:transferase activity"/>
    <property type="evidence" value="ECO:0007669"/>
    <property type="project" value="UniProtKB-KW"/>
</dbReference>
<name>A0A2N3XWE8_SACSN</name>
<accession>A0A2N3XWE8</accession>
<dbReference type="STRING" id="994479.GCA_000194155_02768"/>
<gene>
    <name evidence="2" type="ORF">A8926_2669</name>
</gene>
<proteinExistence type="predicted"/>
<evidence type="ECO:0000256" key="1">
    <source>
        <dbReference type="SAM" id="MobiDB-lite"/>
    </source>
</evidence>
<dbReference type="AlphaFoldDB" id="A0A2N3XWE8"/>
<dbReference type="RefSeq" id="WP_143539503.1">
    <property type="nucleotide sequence ID" value="NZ_CP061007.1"/>
</dbReference>
<dbReference type="InterPro" id="IPR003673">
    <property type="entry name" value="CoA-Trfase_fam_III"/>
</dbReference>
<feature type="region of interest" description="Disordered" evidence="1">
    <location>
        <begin position="47"/>
        <end position="76"/>
    </location>
</feature>